<dbReference type="RefSeq" id="WP_079701328.1">
    <property type="nucleotide sequence ID" value="NZ_FUYR01000001.1"/>
</dbReference>
<sequence>MDFPEDIKDKKGNPIHADDLVCYKQHYYRVFWNVRRNVLQMVSRNFAYLDLTVDILTNLENVGPYEGNERLFLSDGQVSF</sequence>
<dbReference type="EMBL" id="FUYR01000001">
    <property type="protein sequence ID" value="SKB34925.1"/>
    <property type="molecule type" value="Genomic_DNA"/>
</dbReference>
<name>A0A1T5AJ78_9SPHI</name>
<protein>
    <submittedName>
        <fullName evidence="1">Uncharacterized protein</fullName>
    </submittedName>
</protein>
<accession>A0A1T5AJ78</accession>
<dbReference type="AlphaFoldDB" id="A0A1T5AJ78"/>
<dbReference type="Proteomes" id="UP000189981">
    <property type="component" value="Unassembled WGS sequence"/>
</dbReference>
<gene>
    <name evidence="1" type="ORF">SAMN05661099_0778</name>
</gene>
<proteinExistence type="predicted"/>
<evidence type="ECO:0000313" key="1">
    <source>
        <dbReference type="EMBL" id="SKB34925.1"/>
    </source>
</evidence>
<organism evidence="1 2">
    <name type="scientific">Daejeonella lutea</name>
    <dbReference type="NCBI Taxonomy" id="572036"/>
    <lineage>
        <taxon>Bacteria</taxon>
        <taxon>Pseudomonadati</taxon>
        <taxon>Bacteroidota</taxon>
        <taxon>Sphingobacteriia</taxon>
        <taxon>Sphingobacteriales</taxon>
        <taxon>Sphingobacteriaceae</taxon>
        <taxon>Daejeonella</taxon>
    </lineage>
</organism>
<reference evidence="2" key="1">
    <citation type="submission" date="2017-02" db="EMBL/GenBank/DDBJ databases">
        <authorList>
            <person name="Varghese N."/>
            <person name="Submissions S."/>
        </authorList>
    </citation>
    <scope>NUCLEOTIDE SEQUENCE [LARGE SCALE GENOMIC DNA]</scope>
    <source>
        <strain evidence="2">DSM 22385</strain>
    </source>
</reference>
<evidence type="ECO:0000313" key="2">
    <source>
        <dbReference type="Proteomes" id="UP000189981"/>
    </source>
</evidence>
<keyword evidence="2" id="KW-1185">Reference proteome</keyword>